<keyword evidence="27" id="KW-1185">Reference proteome</keyword>
<evidence type="ECO:0000256" key="18">
    <source>
        <dbReference type="ARBA" id="ARBA00023180"/>
    </source>
</evidence>
<keyword evidence="7" id="KW-0964">Secreted</keyword>
<comment type="cofactor">
    <cofactor evidence="1">
        <name>Cu cation</name>
        <dbReference type="ChEBI" id="CHEBI:23378"/>
    </cofactor>
</comment>
<comment type="caution">
    <text evidence="21">Lacks conserved residue(s) required for the propagation of feature annotation.</text>
</comment>
<feature type="compositionally biased region" description="Polar residues" evidence="22">
    <location>
        <begin position="1186"/>
        <end position="1199"/>
    </location>
</feature>
<evidence type="ECO:0000256" key="10">
    <source>
        <dbReference type="ARBA" id="ARBA00022729"/>
    </source>
</evidence>
<feature type="transmembrane region" description="Helical" evidence="23">
    <location>
        <begin position="1074"/>
        <end position="1095"/>
    </location>
</feature>
<evidence type="ECO:0000256" key="14">
    <source>
        <dbReference type="ARBA" id="ARBA00023002"/>
    </source>
</evidence>
<evidence type="ECO:0000256" key="9">
    <source>
        <dbReference type="ARBA" id="ARBA00022723"/>
    </source>
</evidence>
<feature type="domain" description="SRCR" evidence="25">
    <location>
        <begin position="151"/>
        <end position="259"/>
    </location>
</feature>
<feature type="transmembrane region" description="Helical" evidence="23">
    <location>
        <begin position="1007"/>
        <end position="1026"/>
    </location>
</feature>
<feature type="transmembrane region" description="Helical" evidence="23">
    <location>
        <begin position="1038"/>
        <end position="1062"/>
    </location>
</feature>
<evidence type="ECO:0000256" key="1">
    <source>
        <dbReference type="ARBA" id="ARBA00001935"/>
    </source>
</evidence>
<keyword evidence="14" id="KW-0560">Oxidoreductase</keyword>
<dbReference type="GO" id="GO:0004930">
    <property type="term" value="F:G protein-coupled receptor activity"/>
    <property type="evidence" value="ECO:0007669"/>
    <property type="project" value="InterPro"/>
</dbReference>
<keyword evidence="9" id="KW-0479">Metal-binding</keyword>
<dbReference type="InterPro" id="IPR019828">
    <property type="entry name" value="Lysyl_oxidase_CS"/>
</dbReference>
<evidence type="ECO:0000256" key="8">
    <source>
        <dbReference type="ARBA" id="ARBA00022692"/>
    </source>
</evidence>
<evidence type="ECO:0000256" key="22">
    <source>
        <dbReference type="SAM" id="MobiDB-lite"/>
    </source>
</evidence>
<evidence type="ECO:0000256" key="6">
    <source>
        <dbReference type="ARBA" id="ARBA00022477"/>
    </source>
</evidence>
<evidence type="ECO:0000256" key="3">
    <source>
        <dbReference type="ARBA" id="ARBA00004167"/>
    </source>
</evidence>
<dbReference type="GO" id="GO:0016020">
    <property type="term" value="C:membrane"/>
    <property type="evidence" value="ECO:0007669"/>
    <property type="project" value="UniProtKB-SubCell"/>
</dbReference>
<feature type="transmembrane region" description="Helical" evidence="23">
    <location>
        <begin position="892"/>
        <end position="917"/>
    </location>
</feature>
<dbReference type="InterPro" id="IPR017978">
    <property type="entry name" value="GPCR_3_C"/>
</dbReference>
<evidence type="ECO:0000256" key="21">
    <source>
        <dbReference type="PROSITE-ProRule" id="PRU00196"/>
    </source>
</evidence>
<keyword evidence="6" id="KW-0886">LTQ</keyword>
<dbReference type="GO" id="GO:0005615">
    <property type="term" value="C:extracellular space"/>
    <property type="evidence" value="ECO:0007669"/>
    <property type="project" value="TreeGrafter"/>
</dbReference>
<feature type="domain" description="SRCR" evidence="25">
    <location>
        <begin position="64"/>
        <end position="130"/>
    </location>
</feature>
<keyword evidence="15" id="KW-0186">Copper</keyword>
<evidence type="ECO:0000256" key="16">
    <source>
        <dbReference type="ARBA" id="ARBA00023136"/>
    </source>
</evidence>
<comment type="similarity">
    <text evidence="5">Belongs to the lysyl oxidase family.</text>
</comment>
<evidence type="ECO:0000256" key="19">
    <source>
        <dbReference type="ARBA" id="ARBA00038869"/>
    </source>
</evidence>
<dbReference type="Pfam" id="PF00530">
    <property type="entry name" value="SRCR"/>
    <property type="match status" value="2"/>
</dbReference>
<reference evidence="26 27" key="1">
    <citation type="journal article" date="2017" name="Curr. Biol.">
        <title>The Evolution of Venom by Co-option of Single-Copy Genes.</title>
        <authorList>
            <person name="Martinson E.O."/>
            <person name="Mrinalini"/>
            <person name="Kelkar Y.D."/>
            <person name="Chang C.H."/>
            <person name="Werren J.H."/>
        </authorList>
    </citation>
    <scope>NUCLEOTIDE SEQUENCE [LARGE SCALE GENOMIC DNA]</scope>
    <source>
        <strain evidence="26 27">Alberta</strain>
        <tissue evidence="26">Whole body</tissue>
    </source>
</reference>
<feature type="region of interest" description="Disordered" evidence="22">
    <location>
        <begin position="1176"/>
        <end position="1220"/>
    </location>
</feature>
<evidence type="ECO:0000256" key="11">
    <source>
        <dbReference type="ARBA" id="ARBA00022737"/>
    </source>
</evidence>
<keyword evidence="11" id="KW-0677">Repeat</keyword>
<evidence type="ECO:0000256" key="24">
    <source>
        <dbReference type="SAM" id="SignalP"/>
    </source>
</evidence>
<sequence length="1351" mass="151406">MKLELLHLLTLSLAVGELSGQSATITGYNKPAFLQAKRSRKDYRRLKKQEGALKLVGGERGAFEVVCRQLGYANVKAKPTSNARFGQARRRYWMDNLLCGGDESELSKCRFDGWGRTDCRSGEAAGVICGGEDPMPNATMNRVDSQGKSKIRDVHPRGIAVRLAGPRQGRLELKLPDSDWGVVCGDGWSLLEAAVICRQLGLGYAAQAYQKSFFGGNKLPMAVSGIKCRGDERHVAECLHDEVLDCPGVGENVAGLTCASRMADLVFDHLELERTAHLEDRPLYFLQCAMEENCLASQAYQVQRETDRWHWETRRLLRFTARILNAGTADFRPSVPKHLWEWHMCHMHYHSMEVFATFDIIDSSGRRVAEGHKASFCLEDNQCLHGVQPRYRCANYGDQGISVNCSDIYKYNIDCQWVDISELAPGAYTLKVAVNPELKVGEMSFDNNAATCKLLYAETFAKRKHVGVLLLVLAQLLAGGVFAMENLVCFKNHSVLEMSGDAVLSDTDYGPECNISSPKSIQEVATALFVAQTLNKLEYVPGVTMGLRLYDTCNDRISVYKQALVSAVEMDCSAHYDLGILAPERYIEVLEPLRSLDILPVNTYPSPNLTLPLIDVLVDFLSVYHVNVDLLLSGSRSVLDRFLNTSKEAGICVKSDKELEPDGNGTDLVIVALGDYEDVSGWLDDQQDFGDEEDKRIWIVLPLDNSNVDELLPEGSYVIKPEQFVVDLGDDLETPDLSQVPVNAILRSPHLLSIGKAIVEIAKVLQELQQKSCPFGSAGCVLPRFESEERRSMNNADLYETLHVPAKSHSTRYVVNRKVEGELAEISAYKIDATSARFRVIAEKELPKQPKLCVKKLVKNCQKCINFQVQEHSDDHDDETDISELGTLKPYVWVPIFLTILCCGTLACIVILVFIIYRYFVEDLLDGNPALTIVLILATMMMLQSIVPFCLEDKVMGEEHLNARKIFVSSLSFGLAFSVMLTRALFLAFSTGGVFSSQHINGYLQGLMLFFMAGVEIAISTMYFTLSNDDSAKVMRSPIYIALLSYDIFLLILLFIVCCFIAQIQRNYREGICFFSTAIGLLICWAVWLTCFFLMSVDKRDLIVCYGILGTACLIIVGILVPRTYFMCSHFTMEKDLVGRFEPTDLGPDPRMNNTARQSRQPFYEYVSSSAEGVVQQQQQQQQQQMPQANYYGSASPNNGGRYALRHRSPEPRRTPGYNNYGFRPEMRELEAAYVIPRLYVEDSDVSGSHQQHQSGVKSASITIPATEARYALPRSLLRNKARSKQAREARQRDLDNNSCVETEVYVQDRLSPTPQGPNEHYPRRSSSPKLTPTHATIREEDEAFARITRF</sequence>
<dbReference type="InterPro" id="IPR050912">
    <property type="entry name" value="LOX-like_protein"/>
</dbReference>
<feature type="region of interest" description="Disordered" evidence="22">
    <location>
        <begin position="1304"/>
        <end position="1342"/>
    </location>
</feature>
<dbReference type="SMART" id="SM00202">
    <property type="entry name" value="SR"/>
    <property type="match status" value="2"/>
</dbReference>
<name>A0A232ET07_9HYME</name>
<feature type="disulfide bond" evidence="21">
    <location>
        <begin position="99"/>
        <end position="109"/>
    </location>
</feature>
<protein>
    <recommendedName>
        <fullName evidence="19">protein-lysine 6-oxidase</fullName>
        <ecNumber evidence="19">1.4.3.13</ecNumber>
    </recommendedName>
</protein>
<evidence type="ECO:0000256" key="5">
    <source>
        <dbReference type="ARBA" id="ARBA00007492"/>
    </source>
</evidence>
<feature type="transmembrane region" description="Helical" evidence="23">
    <location>
        <begin position="967"/>
        <end position="995"/>
    </location>
</feature>
<evidence type="ECO:0000256" key="4">
    <source>
        <dbReference type="ARBA" id="ARBA00004239"/>
    </source>
</evidence>
<feature type="compositionally biased region" description="Polar residues" evidence="22">
    <location>
        <begin position="1325"/>
        <end position="1335"/>
    </location>
</feature>
<evidence type="ECO:0000256" key="20">
    <source>
        <dbReference type="ARBA" id="ARBA00047861"/>
    </source>
</evidence>
<feature type="disulfide bond" evidence="21">
    <location>
        <begin position="197"/>
        <end position="258"/>
    </location>
</feature>
<evidence type="ECO:0000256" key="13">
    <source>
        <dbReference type="ARBA" id="ARBA00022989"/>
    </source>
</evidence>
<dbReference type="GO" id="GO:0005507">
    <property type="term" value="F:copper ion binding"/>
    <property type="evidence" value="ECO:0007669"/>
    <property type="project" value="InterPro"/>
</dbReference>
<keyword evidence="12" id="KW-0801">TPQ</keyword>
<evidence type="ECO:0000256" key="2">
    <source>
        <dbReference type="ARBA" id="ARBA00004141"/>
    </source>
</evidence>
<comment type="caution">
    <text evidence="26">The sequence shown here is derived from an EMBL/GenBank/DDBJ whole genome shotgun (WGS) entry which is preliminary data.</text>
</comment>
<dbReference type="STRING" id="543379.A0A232ET07"/>
<dbReference type="GO" id="GO:0004720">
    <property type="term" value="F:protein-lysine 6-oxidase activity"/>
    <property type="evidence" value="ECO:0007669"/>
    <property type="project" value="UniProtKB-EC"/>
</dbReference>
<dbReference type="PRINTS" id="PR00074">
    <property type="entry name" value="LYSYLOXIDASE"/>
</dbReference>
<dbReference type="Pfam" id="PF00003">
    <property type="entry name" value="7tm_3"/>
    <property type="match status" value="1"/>
</dbReference>
<dbReference type="Pfam" id="PF01186">
    <property type="entry name" value="Lysyl_oxidase"/>
    <property type="match status" value="1"/>
</dbReference>
<evidence type="ECO:0000313" key="26">
    <source>
        <dbReference type="EMBL" id="OXU21485.1"/>
    </source>
</evidence>
<evidence type="ECO:0000313" key="27">
    <source>
        <dbReference type="Proteomes" id="UP000215335"/>
    </source>
</evidence>
<organism evidence="26 27">
    <name type="scientific">Trichomalopsis sarcophagae</name>
    <dbReference type="NCBI Taxonomy" id="543379"/>
    <lineage>
        <taxon>Eukaryota</taxon>
        <taxon>Metazoa</taxon>
        <taxon>Ecdysozoa</taxon>
        <taxon>Arthropoda</taxon>
        <taxon>Hexapoda</taxon>
        <taxon>Insecta</taxon>
        <taxon>Pterygota</taxon>
        <taxon>Neoptera</taxon>
        <taxon>Endopterygota</taxon>
        <taxon>Hymenoptera</taxon>
        <taxon>Apocrita</taxon>
        <taxon>Proctotrupomorpha</taxon>
        <taxon>Chalcidoidea</taxon>
        <taxon>Pteromalidae</taxon>
        <taxon>Pteromalinae</taxon>
        <taxon>Trichomalopsis</taxon>
    </lineage>
</organism>
<dbReference type="SUPFAM" id="SSF56487">
    <property type="entry name" value="SRCR-like"/>
    <property type="match status" value="2"/>
</dbReference>
<evidence type="ECO:0000256" key="17">
    <source>
        <dbReference type="ARBA" id="ARBA00023157"/>
    </source>
</evidence>
<dbReference type="Gene3D" id="3.10.250.10">
    <property type="entry name" value="SRCR-like domain"/>
    <property type="match status" value="2"/>
</dbReference>
<dbReference type="InterPro" id="IPR001695">
    <property type="entry name" value="Lysyl_oxidase"/>
</dbReference>
<keyword evidence="13 23" id="KW-1133">Transmembrane helix</keyword>
<dbReference type="Proteomes" id="UP000215335">
    <property type="component" value="Unassembled WGS sequence"/>
</dbReference>
<keyword evidence="8 23" id="KW-0812">Transmembrane</keyword>
<dbReference type="InterPro" id="IPR036772">
    <property type="entry name" value="SRCR-like_dom_sf"/>
</dbReference>
<dbReference type="PROSITE" id="PS00926">
    <property type="entry name" value="LYSYL_OXIDASE"/>
    <property type="match status" value="1"/>
</dbReference>
<feature type="chain" id="PRO_5012963533" description="protein-lysine 6-oxidase" evidence="24">
    <location>
        <begin position="21"/>
        <end position="1351"/>
    </location>
</feature>
<dbReference type="OrthoDB" id="9880600at2759"/>
<evidence type="ECO:0000256" key="7">
    <source>
        <dbReference type="ARBA" id="ARBA00022525"/>
    </source>
</evidence>
<feature type="disulfide bond" evidence="21">
    <location>
        <begin position="228"/>
        <end position="238"/>
    </location>
</feature>
<evidence type="ECO:0000256" key="23">
    <source>
        <dbReference type="SAM" id="Phobius"/>
    </source>
</evidence>
<feature type="transmembrane region" description="Helical" evidence="23">
    <location>
        <begin position="929"/>
        <end position="947"/>
    </location>
</feature>
<keyword evidence="10 24" id="KW-0732">Signal</keyword>
<dbReference type="PANTHER" id="PTHR45817:SF4">
    <property type="entry name" value="LYSYL OXIDASE-LIKE-RELATED"/>
    <property type="match status" value="1"/>
</dbReference>
<evidence type="ECO:0000256" key="12">
    <source>
        <dbReference type="ARBA" id="ARBA00022772"/>
    </source>
</evidence>
<feature type="compositionally biased region" description="Low complexity" evidence="22">
    <location>
        <begin position="1176"/>
        <end position="1185"/>
    </location>
</feature>
<comment type="catalytic activity">
    <reaction evidence="20">
        <text>L-lysyl-[protein] + O2 + H2O = (S)-2-amino-6-oxohexanoyl-[protein] + H2O2 + NH4(+)</text>
        <dbReference type="Rhea" id="RHEA:24544"/>
        <dbReference type="Rhea" id="RHEA-COMP:9752"/>
        <dbReference type="Rhea" id="RHEA-COMP:12448"/>
        <dbReference type="ChEBI" id="CHEBI:15377"/>
        <dbReference type="ChEBI" id="CHEBI:15379"/>
        <dbReference type="ChEBI" id="CHEBI:16240"/>
        <dbReference type="ChEBI" id="CHEBI:28938"/>
        <dbReference type="ChEBI" id="CHEBI:29969"/>
        <dbReference type="ChEBI" id="CHEBI:131803"/>
        <dbReference type="EC" id="1.4.3.13"/>
    </reaction>
</comment>
<keyword evidence="17 21" id="KW-1015">Disulfide bond</keyword>
<comment type="subcellular location">
    <subcellularLocation>
        <location evidence="2">Membrane</location>
        <topology evidence="2">Multi-pass membrane protein</topology>
    </subcellularLocation>
    <subcellularLocation>
        <location evidence="3">Membrane</location>
        <topology evidence="3">Single-pass membrane protein</topology>
    </subcellularLocation>
    <subcellularLocation>
        <location evidence="4">Secreted</location>
        <location evidence="4">Extracellular space</location>
    </subcellularLocation>
</comment>
<evidence type="ECO:0000259" key="25">
    <source>
        <dbReference type="PROSITE" id="PS50287"/>
    </source>
</evidence>
<accession>A0A232ET07</accession>
<gene>
    <name evidence="26" type="ORF">TSAR_013534</name>
</gene>
<dbReference type="EC" id="1.4.3.13" evidence="19"/>
<dbReference type="InterPro" id="IPR001190">
    <property type="entry name" value="SRCR"/>
</dbReference>
<feature type="transmembrane region" description="Helical" evidence="23">
    <location>
        <begin position="1101"/>
        <end position="1121"/>
    </location>
</feature>
<proteinExistence type="inferred from homology"/>
<dbReference type="EMBL" id="NNAY01002353">
    <property type="protein sequence ID" value="OXU21485.1"/>
    <property type="molecule type" value="Genomic_DNA"/>
</dbReference>
<dbReference type="PROSITE" id="PS50287">
    <property type="entry name" value="SRCR_2"/>
    <property type="match status" value="2"/>
</dbReference>
<keyword evidence="18" id="KW-0325">Glycoprotein</keyword>
<keyword evidence="16 23" id="KW-0472">Membrane</keyword>
<feature type="signal peptide" evidence="24">
    <location>
        <begin position="1"/>
        <end position="20"/>
    </location>
</feature>
<dbReference type="PANTHER" id="PTHR45817">
    <property type="entry name" value="LYSYL OXIDASE-LIKE-RELATED"/>
    <property type="match status" value="1"/>
</dbReference>
<evidence type="ECO:0000256" key="15">
    <source>
        <dbReference type="ARBA" id="ARBA00023008"/>
    </source>
</evidence>
<dbReference type="FunFam" id="3.10.250.10:FF:000016">
    <property type="entry name" value="Scavenger receptor cysteine-rich protein type 12"/>
    <property type="match status" value="1"/>
</dbReference>